<keyword evidence="2" id="KW-1185">Reference proteome</keyword>
<organism evidence="1 2">
    <name type="scientific">Actinomadura geliboluensis</name>
    <dbReference type="NCBI Taxonomy" id="882440"/>
    <lineage>
        <taxon>Bacteria</taxon>
        <taxon>Bacillati</taxon>
        <taxon>Actinomycetota</taxon>
        <taxon>Actinomycetes</taxon>
        <taxon>Streptosporangiales</taxon>
        <taxon>Thermomonosporaceae</taxon>
        <taxon>Actinomadura</taxon>
    </lineage>
</organism>
<evidence type="ECO:0000313" key="1">
    <source>
        <dbReference type="EMBL" id="TMR38185.1"/>
    </source>
</evidence>
<dbReference type="Gene3D" id="3.40.50.450">
    <property type="match status" value="1"/>
</dbReference>
<sequence>MPRTMTITGTRSTGHRTLAEYRAMFEDYLRPFAGTGARFHLGGASGIDSLALLWLAGETKSELVVVVPATLTDQPGDARHAVETAREADRLVEVVELGGQTRTPGYHARNRWMVDRSQMTIGFPHAASGGGTWYTLDYTASQEKPRLIVPV</sequence>
<dbReference type="SUPFAM" id="SSF102405">
    <property type="entry name" value="MCP/YpsA-like"/>
    <property type="match status" value="1"/>
</dbReference>
<comment type="caution">
    <text evidence="1">The sequence shown here is derived from an EMBL/GenBank/DDBJ whole genome shotgun (WGS) entry which is preliminary data.</text>
</comment>
<dbReference type="RefSeq" id="WP_138637441.1">
    <property type="nucleotide sequence ID" value="NZ_JASWDG010000063.1"/>
</dbReference>
<dbReference type="EMBL" id="VCKZ01000110">
    <property type="protein sequence ID" value="TMR38185.1"/>
    <property type="molecule type" value="Genomic_DNA"/>
</dbReference>
<reference evidence="1 2" key="1">
    <citation type="submission" date="2019-05" db="EMBL/GenBank/DDBJ databases">
        <title>Draft genome sequence of Actinomadura geliboluensis A8036.</title>
        <authorList>
            <person name="Saricaoglu S."/>
            <person name="Isik K."/>
        </authorList>
    </citation>
    <scope>NUCLEOTIDE SEQUENCE [LARGE SCALE GENOMIC DNA]</scope>
    <source>
        <strain evidence="1 2">A8036</strain>
    </source>
</reference>
<evidence type="ECO:0000313" key="2">
    <source>
        <dbReference type="Proteomes" id="UP000305238"/>
    </source>
</evidence>
<gene>
    <name evidence="1" type="ORF">ETD96_17005</name>
</gene>
<dbReference type="Proteomes" id="UP000305238">
    <property type="component" value="Unassembled WGS sequence"/>
</dbReference>
<protein>
    <recommendedName>
        <fullName evidence="3">DNA recombination-mediator protein A</fullName>
    </recommendedName>
</protein>
<name>A0A5S4GYZ4_9ACTN</name>
<proteinExistence type="predicted"/>
<dbReference type="AlphaFoldDB" id="A0A5S4GYZ4"/>
<evidence type="ECO:0008006" key="3">
    <source>
        <dbReference type="Google" id="ProtNLM"/>
    </source>
</evidence>
<dbReference type="OrthoDB" id="3620498at2"/>
<accession>A0A5S4GYZ4</accession>